<dbReference type="EMBL" id="KN837331">
    <property type="protein sequence ID" value="KIJ27564.1"/>
    <property type="molecule type" value="Genomic_DNA"/>
</dbReference>
<dbReference type="OrthoDB" id="3258237at2759"/>
<name>A0A0C9U0P3_SPHS4</name>
<dbReference type="AlphaFoldDB" id="A0A0C9U0P3"/>
<evidence type="ECO:0000313" key="2">
    <source>
        <dbReference type="Proteomes" id="UP000054279"/>
    </source>
</evidence>
<dbReference type="Gene3D" id="2.60.120.260">
    <property type="entry name" value="Galactose-binding domain-like"/>
    <property type="match status" value="1"/>
</dbReference>
<dbReference type="Proteomes" id="UP000054279">
    <property type="component" value="Unassembled WGS sequence"/>
</dbReference>
<protein>
    <submittedName>
        <fullName evidence="1">Uncharacterized protein</fullName>
    </submittedName>
</protein>
<dbReference type="HOGENOM" id="CLU_858345_0_0_1"/>
<sequence>MPFHNVTVEDSSPIVVYRNYSQWIDSKYTPSDYSQYSGPSDRFNSNHNTSEVATVDFAFNGSTIYVFGSTGPTHGPFTATLIPNNNFPPVTDYSLTPMNSIENTTSETKYKQVIYSRTGLDQSVPHLLSLTNQGESLFILDYFIVEAAVPGSSVSEYILDDSNPNFSFNGNWSPAVSNFEKNDGGQQFFNIFNNNTNHYTEFDGDNMVLRLNGSGVAVHGTWYLGTFLAALDDQEPVHINSTRYPMGSITRPREMIYYADNLGEKEHILTLINGPLNGRLGCLNIDYAVIITTNLDSVPKGITANTTITDNSRDSKTKDNRLML</sequence>
<organism evidence="1 2">
    <name type="scientific">Sphaerobolus stellatus (strain SS14)</name>
    <dbReference type="NCBI Taxonomy" id="990650"/>
    <lineage>
        <taxon>Eukaryota</taxon>
        <taxon>Fungi</taxon>
        <taxon>Dikarya</taxon>
        <taxon>Basidiomycota</taxon>
        <taxon>Agaricomycotina</taxon>
        <taxon>Agaricomycetes</taxon>
        <taxon>Phallomycetidae</taxon>
        <taxon>Geastrales</taxon>
        <taxon>Sphaerobolaceae</taxon>
        <taxon>Sphaerobolus</taxon>
    </lineage>
</organism>
<accession>A0A0C9U0P3</accession>
<reference evidence="1 2" key="1">
    <citation type="submission" date="2014-06" db="EMBL/GenBank/DDBJ databases">
        <title>Evolutionary Origins and Diversification of the Mycorrhizal Mutualists.</title>
        <authorList>
            <consortium name="DOE Joint Genome Institute"/>
            <consortium name="Mycorrhizal Genomics Consortium"/>
            <person name="Kohler A."/>
            <person name="Kuo A."/>
            <person name="Nagy L.G."/>
            <person name="Floudas D."/>
            <person name="Copeland A."/>
            <person name="Barry K.W."/>
            <person name="Cichocki N."/>
            <person name="Veneault-Fourrey C."/>
            <person name="LaButti K."/>
            <person name="Lindquist E.A."/>
            <person name="Lipzen A."/>
            <person name="Lundell T."/>
            <person name="Morin E."/>
            <person name="Murat C."/>
            <person name="Riley R."/>
            <person name="Ohm R."/>
            <person name="Sun H."/>
            <person name="Tunlid A."/>
            <person name="Henrissat B."/>
            <person name="Grigoriev I.V."/>
            <person name="Hibbett D.S."/>
            <person name="Martin F."/>
        </authorList>
    </citation>
    <scope>NUCLEOTIDE SEQUENCE [LARGE SCALE GENOMIC DNA]</scope>
    <source>
        <strain evidence="1 2">SS14</strain>
    </source>
</reference>
<gene>
    <name evidence="1" type="ORF">M422DRAFT_271233</name>
</gene>
<evidence type="ECO:0000313" key="1">
    <source>
        <dbReference type="EMBL" id="KIJ27564.1"/>
    </source>
</evidence>
<keyword evidence="2" id="KW-1185">Reference proteome</keyword>
<proteinExistence type="predicted"/>